<protein>
    <submittedName>
        <fullName evidence="1">Uncharacterized protein</fullName>
    </submittedName>
</protein>
<evidence type="ECO:0000313" key="1">
    <source>
        <dbReference type="EMBL" id="KAG2551363.1"/>
    </source>
</evidence>
<proteinExistence type="predicted"/>
<name>A0A8T0NQ11_PANVG</name>
<organism evidence="1 2">
    <name type="scientific">Panicum virgatum</name>
    <name type="common">Blackwell switchgrass</name>
    <dbReference type="NCBI Taxonomy" id="38727"/>
    <lineage>
        <taxon>Eukaryota</taxon>
        <taxon>Viridiplantae</taxon>
        <taxon>Streptophyta</taxon>
        <taxon>Embryophyta</taxon>
        <taxon>Tracheophyta</taxon>
        <taxon>Spermatophyta</taxon>
        <taxon>Magnoliopsida</taxon>
        <taxon>Liliopsida</taxon>
        <taxon>Poales</taxon>
        <taxon>Poaceae</taxon>
        <taxon>PACMAD clade</taxon>
        <taxon>Panicoideae</taxon>
        <taxon>Panicodae</taxon>
        <taxon>Paniceae</taxon>
        <taxon>Panicinae</taxon>
        <taxon>Panicum</taxon>
        <taxon>Panicum sect. Hiantes</taxon>
    </lineage>
</organism>
<dbReference type="Proteomes" id="UP000823388">
    <property type="component" value="Chromosome 9K"/>
</dbReference>
<accession>A0A8T0NQ11</accession>
<dbReference type="EMBL" id="CM029053">
    <property type="protein sequence ID" value="KAG2551363.1"/>
    <property type="molecule type" value="Genomic_DNA"/>
</dbReference>
<dbReference type="AlphaFoldDB" id="A0A8T0NQ11"/>
<gene>
    <name evidence="1" type="ORF">PVAP13_9KG395500</name>
</gene>
<evidence type="ECO:0000313" key="2">
    <source>
        <dbReference type="Proteomes" id="UP000823388"/>
    </source>
</evidence>
<comment type="caution">
    <text evidence="1">The sequence shown here is derived from an EMBL/GenBank/DDBJ whole genome shotgun (WGS) entry which is preliminary data.</text>
</comment>
<keyword evidence="2" id="KW-1185">Reference proteome</keyword>
<sequence>MAGALFCSVTTLVAHLNSSPGLRLTWTSTSAVKYVCLSVCSLCEMGNSRLTKIVEKRSPDKVVSSFL</sequence>
<reference evidence="1" key="1">
    <citation type="submission" date="2020-05" db="EMBL/GenBank/DDBJ databases">
        <title>WGS assembly of Panicum virgatum.</title>
        <authorList>
            <person name="Lovell J.T."/>
            <person name="Jenkins J."/>
            <person name="Shu S."/>
            <person name="Juenger T.E."/>
            <person name="Schmutz J."/>
        </authorList>
    </citation>
    <scope>NUCLEOTIDE SEQUENCE</scope>
    <source>
        <strain evidence="1">AP13</strain>
    </source>
</reference>